<keyword evidence="8" id="KW-0653">Protein transport</keyword>
<keyword evidence="13" id="KW-1185">Reference proteome</keyword>
<evidence type="ECO:0000256" key="9">
    <source>
        <dbReference type="ARBA" id="ARBA00023225"/>
    </source>
</evidence>
<dbReference type="GO" id="GO:0044781">
    <property type="term" value="P:bacterial-type flagellum organization"/>
    <property type="evidence" value="ECO:0007669"/>
    <property type="project" value="UniProtKB-KW"/>
</dbReference>
<dbReference type="AlphaFoldDB" id="A0A640WG16"/>
<feature type="region of interest" description="Disordered" evidence="10">
    <location>
        <begin position="1"/>
        <end position="71"/>
    </location>
</feature>
<dbReference type="InterPro" id="IPR051472">
    <property type="entry name" value="T3SS_Stator/FliH"/>
</dbReference>
<dbReference type="GO" id="GO:0071973">
    <property type="term" value="P:bacterial-type flagellum-dependent cell motility"/>
    <property type="evidence" value="ECO:0007669"/>
    <property type="project" value="InterPro"/>
</dbReference>
<evidence type="ECO:0000256" key="6">
    <source>
        <dbReference type="ARBA" id="ARBA00022490"/>
    </source>
</evidence>
<dbReference type="PRINTS" id="PR01003">
    <property type="entry name" value="FLGFLIH"/>
</dbReference>
<dbReference type="InterPro" id="IPR000563">
    <property type="entry name" value="Flag_FliH"/>
</dbReference>
<evidence type="ECO:0000256" key="4">
    <source>
        <dbReference type="ARBA" id="ARBA00016507"/>
    </source>
</evidence>
<gene>
    <name evidence="12" type="ORF">F0A16_07625</name>
</gene>
<keyword evidence="12" id="KW-0282">Flagellum</keyword>
<evidence type="ECO:0000256" key="7">
    <source>
        <dbReference type="ARBA" id="ARBA00022795"/>
    </source>
</evidence>
<reference evidence="12 13" key="1">
    <citation type="submission" date="2019-08" db="EMBL/GenBank/DDBJ databases">
        <title>Bioinformatics analysis of the strain L3 and L5.</title>
        <authorList>
            <person name="Li X."/>
        </authorList>
    </citation>
    <scope>NUCLEOTIDE SEQUENCE [LARGE SCALE GENOMIC DNA]</scope>
    <source>
        <strain evidence="12 13">L3</strain>
    </source>
</reference>
<keyword evidence="12" id="KW-0966">Cell projection</keyword>
<evidence type="ECO:0000256" key="10">
    <source>
        <dbReference type="SAM" id="MobiDB-lite"/>
    </source>
</evidence>
<dbReference type="GO" id="GO:0005829">
    <property type="term" value="C:cytosol"/>
    <property type="evidence" value="ECO:0007669"/>
    <property type="project" value="TreeGrafter"/>
</dbReference>
<evidence type="ECO:0000256" key="2">
    <source>
        <dbReference type="ARBA" id="ARBA00004496"/>
    </source>
</evidence>
<dbReference type="GO" id="GO:0003774">
    <property type="term" value="F:cytoskeletal motor activity"/>
    <property type="evidence" value="ECO:0007669"/>
    <property type="project" value="InterPro"/>
</dbReference>
<dbReference type="GO" id="GO:0015031">
    <property type="term" value="P:protein transport"/>
    <property type="evidence" value="ECO:0007669"/>
    <property type="project" value="UniProtKB-KW"/>
</dbReference>
<comment type="similarity">
    <text evidence="3">Belongs to the FliH family.</text>
</comment>
<feature type="domain" description="Flagellar assembly protein FliH/Type III secretion system HrpE" evidence="11">
    <location>
        <begin position="107"/>
        <end position="229"/>
    </location>
</feature>
<name>A0A640WG16_9GAMM</name>
<proteinExistence type="inferred from homology"/>
<dbReference type="InterPro" id="IPR018035">
    <property type="entry name" value="Flagellar_FliH/T3SS_HrpE"/>
</dbReference>
<evidence type="ECO:0000313" key="12">
    <source>
        <dbReference type="EMBL" id="KAA0019199.1"/>
    </source>
</evidence>
<comment type="caution">
    <text evidence="12">The sequence shown here is derived from an EMBL/GenBank/DDBJ whole genome shotgun (WGS) entry which is preliminary data.</text>
</comment>
<evidence type="ECO:0000313" key="13">
    <source>
        <dbReference type="Proteomes" id="UP000466024"/>
    </source>
</evidence>
<dbReference type="GO" id="GO:0009288">
    <property type="term" value="C:bacterial-type flagellum"/>
    <property type="evidence" value="ECO:0007669"/>
    <property type="project" value="InterPro"/>
</dbReference>
<keyword evidence="7" id="KW-1005">Bacterial flagellum biogenesis</keyword>
<keyword evidence="5" id="KW-0813">Transport</keyword>
<keyword evidence="12" id="KW-0969">Cilium</keyword>
<dbReference type="Proteomes" id="UP000466024">
    <property type="component" value="Unassembled WGS sequence"/>
</dbReference>
<dbReference type="PANTHER" id="PTHR34982:SF1">
    <property type="entry name" value="FLAGELLAR ASSEMBLY PROTEIN FLIH"/>
    <property type="match status" value="1"/>
</dbReference>
<evidence type="ECO:0000256" key="5">
    <source>
        <dbReference type="ARBA" id="ARBA00022448"/>
    </source>
</evidence>
<feature type="region of interest" description="Disordered" evidence="10">
    <location>
        <begin position="232"/>
        <end position="262"/>
    </location>
</feature>
<evidence type="ECO:0000259" key="11">
    <source>
        <dbReference type="Pfam" id="PF02108"/>
    </source>
</evidence>
<evidence type="ECO:0000256" key="8">
    <source>
        <dbReference type="ARBA" id="ARBA00022927"/>
    </source>
</evidence>
<comment type="function">
    <text evidence="1">Needed for flagellar regrowth and assembly.</text>
</comment>
<keyword evidence="6" id="KW-0963">Cytoplasm</keyword>
<sequence length="262" mass="28249">MATSDRGDRSASGAHGAWHRWQMGDLGHPPSSDTSVTHAEPPQRRQQQDAEARACQSIAEKARREGLDQGYREGHEQGYRAGYSEGVTEGNAAAELEFHKRLDMTLTPLARLAENFQLALASLDAEIGDQLVELALIAGRQLAGESLAAKPEHILSVVRELLDADTTLSGKPRLWLNPQDLELVTSTMSDTLEASGWECHADPTLERGGCRASSAGGGLDASLSTQWKAILDQRRRSRAGSPPTDAAPLAKKDTGDEEDFDG</sequence>
<evidence type="ECO:0000256" key="1">
    <source>
        <dbReference type="ARBA" id="ARBA00003041"/>
    </source>
</evidence>
<feature type="compositionally biased region" description="Basic and acidic residues" evidence="10">
    <location>
        <begin position="60"/>
        <end position="71"/>
    </location>
</feature>
<dbReference type="EMBL" id="VTPX01000003">
    <property type="protein sequence ID" value="KAA0019199.1"/>
    <property type="molecule type" value="Genomic_DNA"/>
</dbReference>
<organism evidence="12 13">
    <name type="scientific">Salinicola corii</name>
    <dbReference type="NCBI Taxonomy" id="2606937"/>
    <lineage>
        <taxon>Bacteria</taxon>
        <taxon>Pseudomonadati</taxon>
        <taxon>Pseudomonadota</taxon>
        <taxon>Gammaproteobacteria</taxon>
        <taxon>Oceanospirillales</taxon>
        <taxon>Halomonadaceae</taxon>
        <taxon>Salinicola</taxon>
    </lineage>
</organism>
<evidence type="ECO:0000256" key="3">
    <source>
        <dbReference type="ARBA" id="ARBA00006602"/>
    </source>
</evidence>
<protein>
    <recommendedName>
        <fullName evidence="4">Flagellar assembly protein FliH</fullName>
    </recommendedName>
</protein>
<keyword evidence="9" id="KW-1006">Bacterial flagellum protein export</keyword>
<accession>A0A640WG16</accession>
<dbReference type="RefSeq" id="WP_149434789.1">
    <property type="nucleotide sequence ID" value="NZ_VTPX01000003.1"/>
</dbReference>
<dbReference type="Pfam" id="PF02108">
    <property type="entry name" value="FliH"/>
    <property type="match status" value="1"/>
</dbReference>
<comment type="subcellular location">
    <subcellularLocation>
        <location evidence="2">Cytoplasm</location>
    </subcellularLocation>
</comment>
<feature type="compositionally biased region" description="Basic and acidic residues" evidence="10">
    <location>
        <begin position="41"/>
        <end position="52"/>
    </location>
</feature>
<dbReference type="PANTHER" id="PTHR34982">
    <property type="entry name" value="YOP PROTEINS TRANSLOCATION PROTEIN L"/>
    <property type="match status" value="1"/>
</dbReference>